<dbReference type="AlphaFoldDB" id="A0A0D6QVF7"/>
<dbReference type="Gene3D" id="3.30.70.330">
    <property type="match status" value="2"/>
</dbReference>
<dbReference type="CDD" id="cd12394">
    <property type="entry name" value="RRM1_RBM34"/>
    <property type="match status" value="1"/>
</dbReference>
<feature type="region of interest" description="Disordered" evidence="3">
    <location>
        <begin position="576"/>
        <end position="659"/>
    </location>
</feature>
<name>A0A0D6QVF7_ARACU</name>
<dbReference type="PANTHER" id="PTHR48024">
    <property type="entry name" value="GEO13361P1-RELATED"/>
    <property type="match status" value="1"/>
</dbReference>
<dbReference type="GO" id="GO:0005634">
    <property type="term" value="C:nucleus"/>
    <property type="evidence" value="ECO:0007669"/>
    <property type="project" value="TreeGrafter"/>
</dbReference>
<proteinExistence type="predicted"/>
<dbReference type="InterPro" id="IPR000504">
    <property type="entry name" value="RRM_dom"/>
</dbReference>
<feature type="region of interest" description="Disordered" evidence="3">
    <location>
        <begin position="167"/>
        <end position="189"/>
    </location>
</feature>
<accession>A0A0D6QVF7</accession>
<feature type="region of interest" description="Disordered" evidence="3">
    <location>
        <begin position="672"/>
        <end position="710"/>
    </location>
</feature>
<dbReference type="SMART" id="SM00360">
    <property type="entry name" value="RRM"/>
    <property type="match status" value="2"/>
</dbReference>
<dbReference type="EMBL" id="GCKF01043262">
    <property type="protein sequence ID" value="JAG94514.1"/>
    <property type="molecule type" value="Transcribed_RNA"/>
</dbReference>
<feature type="domain" description="RRM" evidence="4">
    <location>
        <begin position="501"/>
        <end position="582"/>
    </location>
</feature>
<feature type="region of interest" description="Disordered" evidence="3">
    <location>
        <begin position="38"/>
        <end position="76"/>
    </location>
</feature>
<dbReference type="InterPro" id="IPR050886">
    <property type="entry name" value="RNA-binding_reg"/>
</dbReference>
<reference evidence="5" key="1">
    <citation type="submission" date="2015-03" db="EMBL/GenBank/DDBJ databases">
        <title>A transcriptome of Araucaria cunninghamii, an australian fine timber species.</title>
        <authorList>
            <person name="Jing Yi C.J.Y."/>
            <person name="Yin San L.Y.S."/>
            <person name="Abdul Karim S.S."/>
            <person name="Wan Azmi N.N."/>
            <person name="Hercus R.R."/>
            <person name="Croft L.L."/>
        </authorList>
    </citation>
    <scope>NUCLEOTIDE SEQUENCE</scope>
    <source>
        <strain evidence="5">MI0301</strain>
        <tissue evidence="5">Leaf</tissue>
    </source>
</reference>
<keyword evidence="1 2" id="KW-0694">RNA-binding</keyword>
<dbReference type="GO" id="GO:0003723">
    <property type="term" value="F:RNA binding"/>
    <property type="evidence" value="ECO:0007669"/>
    <property type="project" value="UniProtKB-UniRule"/>
</dbReference>
<feature type="compositionally biased region" description="Polar residues" evidence="3">
    <location>
        <begin position="580"/>
        <end position="595"/>
    </location>
</feature>
<feature type="region of interest" description="Disordered" evidence="3">
    <location>
        <begin position="105"/>
        <end position="127"/>
    </location>
</feature>
<evidence type="ECO:0000256" key="2">
    <source>
        <dbReference type="PROSITE-ProRule" id="PRU00176"/>
    </source>
</evidence>
<dbReference type="PANTHER" id="PTHR48024:SF55">
    <property type="entry name" value="RRM DOMAIN-CONTAINING PROTEIN"/>
    <property type="match status" value="1"/>
</dbReference>
<dbReference type="InterPro" id="IPR035979">
    <property type="entry name" value="RBD_domain_sf"/>
</dbReference>
<dbReference type="SUPFAM" id="SSF54928">
    <property type="entry name" value="RNA-binding domain, RBD"/>
    <property type="match status" value="2"/>
</dbReference>
<evidence type="ECO:0000256" key="1">
    <source>
        <dbReference type="ARBA" id="ARBA00022884"/>
    </source>
</evidence>
<evidence type="ECO:0000259" key="4">
    <source>
        <dbReference type="PROSITE" id="PS50102"/>
    </source>
</evidence>
<organism evidence="5">
    <name type="scientific">Araucaria cunninghamii</name>
    <name type="common">Hoop pine</name>
    <name type="synonym">Moreton Bay pine</name>
    <dbReference type="NCBI Taxonomy" id="56994"/>
    <lineage>
        <taxon>Eukaryota</taxon>
        <taxon>Viridiplantae</taxon>
        <taxon>Streptophyta</taxon>
        <taxon>Embryophyta</taxon>
        <taxon>Tracheophyta</taxon>
        <taxon>Spermatophyta</taxon>
        <taxon>Pinopsida</taxon>
        <taxon>Pinidae</taxon>
        <taxon>Conifers II</taxon>
        <taxon>Araucariales</taxon>
        <taxon>Araucariaceae</taxon>
        <taxon>Araucaria</taxon>
    </lineage>
</organism>
<sequence>MGKVLEEGNKADYFKNLFGNLTKGGGLALFSNKNPFQRKREEGLEQGSCVGEDGTRDQTKGKPNTENSGVCEERRRSLKNEKNCEILGQQKSKSVVTDEHNWNLGLGTKKKKSHGANDDANGVVKDDGASTIKKNKKLKDDANIRCLGQKKITTEDFGEDVQDLDRTTKNKKSYSENDSDTPKKKKTKNKLKEEISYGARCFDSLDDEQAKLISEVQTRNVRHNLLERKRKESLPEDLAQIRKEKKRKIAVEENWQSAVELQRDDVQEVMETKHLKRAHEQDNNQPSKRIKLHHQYHQSLAVAAEAGLAVDVELKKKSITELNVKSELGKRKRVAIEEEYEARHGLEGDENLSTEVASPKKVTGKRKWGNEAADMVVKKDSFDDEEKIERTIFIGNLPLNVKKKKLLREFSQFGEVESIRLRSIPILDSKLPRKGAIITGKINETINSVHAYVVFKNAQSATASLSHNMTEFGGNHIRVDRARPPCKKHKGESHLIYDPKKTVFVGNLPFDVTDEELYQLFFGIKPLESSIEAIRVIRDSQTSMGKGIAYVLFKTMDAAKLAVKKNDLKLRDRSLRLSRAQPNSNARLQTTYTSRSKSDMTPKANVFSRKRHADSEMSNISSKKKSKASLSYQGTKASKTDKHPIKLTGSTSVHNLQVDESKPRVFKRVAVAARKAMSSQSPGQNLAGKKRKRAERRTGYSKSPKKIRAH</sequence>
<dbReference type="CDD" id="cd12395">
    <property type="entry name" value="RRM2_RBM34"/>
    <property type="match status" value="1"/>
</dbReference>
<evidence type="ECO:0000256" key="3">
    <source>
        <dbReference type="SAM" id="MobiDB-lite"/>
    </source>
</evidence>
<evidence type="ECO:0000313" key="5">
    <source>
        <dbReference type="EMBL" id="JAG94514.1"/>
    </source>
</evidence>
<dbReference type="Pfam" id="PF00076">
    <property type="entry name" value="RRM_1"/>
    <property type="match status" value="2"/>
</dbReference>
<dbReference type="InterPro" id="IPR034221">
    <property type="entry name" value="RBM34_RRM2"/>
</dbReference>
<dbReference type="EMBL" id="GCKF01043261">
    <property type="protein sequence ID" value="JAG94515.1"/>
    <property type="molecule type" value="Transcribed_RNA"/>
</dbReference>
<feature type="domain" description="RRM" evidence="4">
    <location>
        <begin position="390"/>
        <end position="484"/>
    </location>
</feature>
<dbReference type="PROSITE" id="PS50102">
    <property type="entry name" value="RRM"/>
    <property type="match status" value="2"/>
</dbReference>
<dbReference type="InterPro" id="IPR012677">
    <property type="entry name" value="Nucleotide-bd_a/b_plait_sf"/>
</dbReference>
<protein>
    <recommendedName>
        <fullName evidence="4">RRM domain-containing protein</fullName>
    </recommendedName>
</protein>